<dbReference type="OrthoDB" id="18894at2759"/>
<dbReference type="InterPro" id="IPR050991">
    <property type="entry name" value="ECM_Regulatory_Proteins"/>
</dbReference>
<feature type="chain" id="PRO_5021713037" evidence="2">
    <location>
        <begin position="29"/>
        <end position="174"/>
    </location>
</feature>
<dbReference type="AlphaFoldDB" id="A0A556VAM3"/>
<keyword evidence="4" id="KW-0176">Collagen</keyword>
<dbReference type="PROSITE" id="PS50853">
    <property type="entry name" value="FN3"/>
    <property type="match status" value="1"/>
</dbReference>
<dbReference type="SMART" id="SM00060">
    <property type="entry name" value="FN3"/>
    <property type="match status" value="1"/>
</dbReference>
<keyword evidence="5" id="KW-1185">Reference proteome</keyword>
<dbReference type="InterPro" id="IPR003961">
    <property type="entry name" value="FN3_dom"/>
</dbReference>
<gene>
    <name evidence="4" type="ORF">Baya_15024</name>
</gene>
<evidence type="ECO:0000256" key="2">
    <source>
        <dbReference type="SAM" id="SignalP"/>
    </source>
</evidence>
<protein>
    <submittedName>
        <fullName evidence="4">Collagen alpha-1(XIV) chain</fullName>
    </submittedName>
</protein>
<comment type="caution">
    <text evidence="4">The sequence shown here is derived from an EMBL/GenBank/DDBJ whole genome shotgun (WGS) entry which is preliminary data.</text>
</comment>
<name>A0A556VAM3_BAGYA</name>
<evidence type="ECO:0000256" key="1">
    <source>
        <dbReference type="ARBA" id="ARBA00022737"/>
    </source>
</evidence>
<evidence type="ECO:0000313" key="4">
    <source>
        <dbReference type="EMBL" id="TTF41799.1"/>
    </source>
</evidence>
<dbReference type="GO" id="GO:0005581">
    <property type="term" value="C:collagen trimer"/>
    <property type="evidence" value="ECO:0007669"/>
    <property type="project" value="UniProtKB-KW"/>
</dbReference>
<evidence type="ECO:0000259" key="3">
    <source>
        <dbReference type="PROSITE" id="PS50853"/>
    </source>
</evidence>
<evidence type="ECO:0000313" key="5">
    <source>
        <dbReference type="Proteomes" id="UP000319801"/>
    </source>
</evidence>
<dbReference type="PANTHER" id="PTHR46708:SF2">
    <property type="entry name" value="FIBRONECTIN TYPE-III DOMAIN-CONTAINING PROTEIN"/>
    <property type="match status" value="1"/>
</dbReference>
<dbReference type="PANTHER" id="PTHR46708">
    <property type="entry name" value="TENASCIN"/>
    <property type="match status" value="1"/>
</dbReference>
<organism evidence="4 5">
    <name type="scientific">Bagarius yarrelli</name>
    <name type="common">Goonch</name>
    <name type="synonym">Bagrus yarrelli</name>
    <dbReference type="NCBI Taxonomy" id="175774"/>
    <lineage>
        <taxon>Eukaryota</taxon>
        <taxon>Metazoa</taxon>
        <taxon>Chordata</taxon>
        <taxon>Craniata</taxon>
        <taxon>Vertebrata</taxon>
        <taxon>Euteleostomi</taxon>
        <taxon>Actinopterygii</taxon>
        <taxon>Neopterygii</taxon>
        <taxon>Teleostei</taxon>
        <taxon>Ostariophysi</taxon>
        <taxon>Siluriformes</taxon>
        <taxon>Sisoridae</taxon>
        <taxon>Sisorinae</taxon>
        <taxon>Bagarius</taxon>
    </lineage>
</organism>
<dbReference type="CDD" id="cd00063">
    <property type="entry name" value="FN3"/>
    <property type="match status" value="1"/>
</dbReference>
<accession>A0A556VAM3</accession>
<reference evidence="4 5" key="1">
    <citation type="journal article" date="2019" name="Genome Biol. Evol.">
        <title>Whole-Genome Sequencing of the Giant Devil Catfish, Bagarius yarrelli.</title>
        <authorList>
            <person name="Jiang W."/>
            <person name="Lv Y."/>
            <person name="Cheng L."/>
            <person name="Yang K."/>
            <person name="Chao B."/>
            <person name="Wang X."/>
            <person name="Li Y."/>
            <person name="Pan X."/>
            <person name="You X."/>
            <person name="Zhang Y."/>
            <person name="Yang J."/>
            <person name="Li J."/>
            <person name="Zhang X."/>
            <person name="Liu S."/>
            <person name="Sun C."/>
            <person name="Yang J."/>
            <person name="Shi Q."/>
        </authorList>
    </citation>
    <scope>NUCLEOTIDE SEQUENCE [LARGE SCALE GENOMIC DNA]</scope>
    <source>
        <strain evidence="4">JWS20170419001</strain>
        <tissue evidence="4">Muscle</tissue>
    </source>
</reference>
<dbReference type="InterPro" id="IPR013783">
    <property type="entry name" value="Ig-like_fold"/>
</dbReference>
<dbReference type="InterPro" id="IPR036116">
    <property type="entry name" value="FN3_sf"/>
</dbReference>
<keyword evidence="1" id="KW-0677">Repeat</keyword>
<feature type="domain" description="Fibronectin type-III" evidence="3">
    <location>
        <begin position="32"/>
        <end position="122"/>
    </location>
</feature>
<sequence length="174" mass="20221">MQVVRLRMMVWWQLIFLALVQFPEPTKGQIPGPRRLRFKVMGPDKLHVLWKEPKGEYDGYRFIYSSVPDGERTELRIKKGQSRAIINDFNPMKEYTVKVIAVSGSQQSRALEGSFAAQAQEFDEEEESQPQTIKEMPTEDSFILSEAHGKRRRLSDDSYVTHIILWVMMKGTEV</sequence>
<dbReference type="Proteomes" id="UP000319801">
    <property type="component" value="Unassembled WGS sequence"/>
</dbReference>
<feature type="signal peptide" evidence="2">
    <location>
        <begin position="1"/>
        <end position="28"/>
    </location>
</feature>
<dbReference type="EMBL" id="VCAZ01000195">
    <property type="protein sequence ID" value="TTF41799.1"/>
    <property type="molecule type" value="Genomic_DNA"/>
</dbReference>
<dbReference type="Pfam" id="PF00041">
    <property type="entry name" value="fn3"/>
    <property type="match status" value="1"/>
</dbReference>
<proteinExistence type="predicted"/>
<dbReference type="Gene3D" id="2.60.40.10">
    <property type="entry name" value="Immunoglobulins"/>
    <property type="match status" value="1"/>
</dbReference>
<dbReference type="SUPFAM" id="SSF49265">
    <property type="entry name" value="Fibronectin type III"/>
    <property type="match status" value="1"/>
</dbReference>
<keyword evidence="2" id="KW-0732">Signal</keyword>